<dbReference type="EMBL" id="NKLP01000171">
    <property type="protein sequence ID" value="TDN29833.1"/>
    <property type="molecule type" value="Genomic_DNA"/>
</dbReference>
<dbReference type="STRING" id="47770.GCA_001567095_01863"/>
<evidence type="ECO:0000313" key="23">
    <source>
        <dbReference type="Proteomes" id="UP000464915"/>
    </source>
</evidence>
<evidence type="ECO:0000313" key="3">
    <source>
        <dbReference type="EMBL" id="KAA8813010.1"/>
    </source>
</evidence>
<evidence type="ECO:0000313" key="24">
    <source>
        <dbReference type="Proteomes" id="UP000510660"/>
    </source>
</evidence>
<evidence type="ECO:0000313" key="14">
    <source>
        <dbReference type="EMBL" id="TDN29833.1"/>
    </source>
</evidence>
<evidence type="ECO:0000313" key="2">
    <source>
        <dbReference type="EMBL" id="HJF09307.1"/>
    </source>
</evidence>
<evidence type="ECO:0000313" key="19">
    <source>
        <dbReference type="Proteomes" id="UP000295195"/>
    </source>
</evidence>
<reference evidence="7" key="14">
    <citation type="submission" date="2023-08" db="EMBL/GenBank/DDBJ databases">
        <title>Lactobacillus from the Female Urinary Tract.</title>
        <authorList>
            <person name="Stegman N."/>
            <person name="Jackson B."/>
            <person name="Steiling M."/>
            <person name="Sedano C."/>
            <person name="Wolfe A."/>
            <person name="Putonti C."/>
        </authorList>
    </citation>
    <scope>NUCLEOTIDE SEQUENCE</scope>
    <source>
        <strain evidence="7">UMB5661</strain>
    </source>
</reference>
<gene>
    <name evidence="5" type="ORF">AEL95_07660</name>
    <name evidence="9" type="ORF">BHU41_08965</name>
    <name evidence="14" type="ORF">CEE75_09510</name>
    <name evidence="10" type="ORF">CYJ79_02220</name>
    <name evidence="13" type="ORF">ERD32_01695</name>
    <name evidence="3" type="ORF">F1C09_03860</name>
    <name evidence="4" type="ORF">F8251_01900</name>
    <name evidence="11" type="ORF">GSR61_09625</name>
    <name evidence="8" type="ORF">GTK63_00400</name>
    <name evidence="12" type="ORF">GTO85_10935</name>
    <name evidence="2" type="ORF">K8V23_00645</name>
    <name evidence="6" type="ORF">QP235_07985</name>
    <name evidence="7" type="ORF">RON39_03215</name>
</gene>
<dbReference type="Proteomes" id="UP000784793">
    <property type="component" value="Unassembled WGS sequence"/>
</dbReference>
<name>A0A109DIR1_9LACO</name>
<evidence type="ECO:0000313" key="18">
    <source>
        <dbReference type="Proteomes" id="UP000289808"/>
    </source>
</evidence>
<evidence type="ECO:0000313" key="11">
    <source>
        <dbReference type="EMBL" id="QHQ68773.1"/>
    </source>
</evidence>
<feature type="transmembrane region" description="Helical" evidence="1">
    <location>
        <begin position="6"/>
        <end position="24"/>
    </location>
</feature>
<reference evidence="10 17" key="4">
    <citation type="submission" date="2017-12" db="EMBL/GenBank/DDBJ databases">
        <title>Phylogenetic diversity of female urinary microbiome.</title>
        <authorList>
            <person name="Thomas-White K."/>
            <person name="Wolfe A.J."/>
        </authorList>
    </citation>
    <scope>NUCLEOTIDE SEQUENCE [LARGE SCALE GENOMIC DNA]</scope>
    <source>
        <strain evidence="10 17">UMB0085</strain>
    </source>
</reference>
<dbReference type="Proteomes" id="UP000510660">
    <property type="component" value="Chromosome"/>
</dbReference>
<dbReference type="EMBL" id="DYXB01000009">
    <property type="protein sequence ID" value="HJF09307.1"/>
    <property type="molecule type" value="Genomic_DNA"/>
</dbReference>
<dbReference type="EMBL" id="MKXG01000136">
    <property type="protein sequence ID" value="PJZ16596.1"/>
    <property type="molecule type" value="Genomic_DNA"/>
</dbReference>
<reference evidence="5 15" key="1">
    <citation type="journal article" date="2016" name="Microbiology (Mosc.)">
        <title>Comparison of Lactobacillus crispatus isolates from Lactobacillus-dominated vaginal microbiomes with isolates from microbiomes containing bacterial vaginosis-associated bacteria.</title>
        <authorList>
            <person name="Abdelmaksoud A.A."/>
            <person name="Koparde V.N."/>
            <person name="Sheth N.U."/>
            <person name="Serrano M.G."/>
            <person name="Glascock A.L."/>
            <person name="Fettweis J.M."/>
            <person name="Strauss Iii J.F."/>
            <person name="Buck G.A."/>
            <person name="Jefferson K.K."/>
        </authorList>
    </citation>
    <scope>NUCLEOTIDE SEQUENCE [LARGE SCALE GENOMIC DNA]</scope>
    <source>
        <strain evidence="5 15">VMC3</strain>
    </source>
</reference>
<reference evidence="11 23" key="8">
    <citation type="submission" date="2019-12" db="EMBL/GenBank/DDBJ databases">
        <title>Complete Genome Sequences of Lactobacillus strains, C25 and P38, Isolated from Chicken Cecum.</title>
        <authorList>
            <person name="Hassan H.M."/>
            <person name="Mendoza M."/>
            <person name="Rezvani M."/>
            <person name="Koci M.D."/>
            <person name="Dickey A.N."/>
            <person name="Scholl E.H."/>
        </authorList>
    </citation>
    <scope>NUCLEOTIDE SEQUENCE [LARGE SCALE GENOMIC DNA]</scope>
    <source>
        <strain evidence="11 23">C25</strain>
    </source>
</reference>
<accession>A0A6P1TZU3</accession>
<keyword evidence="1" id="KW-0472">Membrane</keyword>
<reference evidence="12 24" key="9">
    <citation type="submission" date="2020-01" db="EMBL/GenBank/DDBJ databases">
        <title>Complete and circular genome sequences of six lactobacillus isolates from horses.</title>
        <authorList>
            <person name="Hassan H.M."/>
        </authorList>
    </citation>
    <scope>NUCLEOTIDE SEQUENCE [LARGE SCALE GENOMIC DNA]</scope>
    <source>
        <strain evidence="12 24">1D</strain>
    </source>
</reference>
<evidence type="ECO:0000256" key="1">
    <source>
        <dbReference type="SAM" id="Phobius"/>
    </source>
</evidence>
<dbReference type="EMBL" id="SCLX01000006">
    <property type="protein sequence ID" value="RXF59756.1"/>
    <property type="molecule type" value="Genomic_DNA"/>
</dbReference>
<evidence type="ECO:0000313" key="5">
    <source>
        <dbReference type="EMBL" id="KWU03411.1"/>
    </source>
</evidence>
<evidence type="ECO:0000313" key="6">
    <source>
        <dbReference type="EMBL" id="MDK6503134.1"/>
    </source>
</evidence>
<evidence type="ECO:0000313" key="21">
    <source>
        <dbReference type="Proteomes" id="UP000430323"/>
    </source>
</evidence>
<dbReference type="Proteomes" id="UP000324504">
    <property type="component" value="Unassembled WGS sequence"/>
</dbReference>
<dbReference type="PATRIC" id="fig|47770.28.peg.975"/>
<accession>A0A109DIR1</accession>
<reference evidence="14 19" key="3">
    <citation type="submission" date="2017-06" db="EMBL/GenBank/DDBJ databases">
        <authorList>
            <person name="Swanenburg J."/>
            <person name="Kort R."/>
        </authorList>
    </citation>
    <scope>NUCLEOTIDE SEQUENCE [LARGE SCALE GENOMIC DNA]</scope>
    <source>
        <strain evidence="14 19">RL05</strain>
    </source>
</reference>
<dbReference type="AlphaFoldDB" id="A0A109DIR1"/>
<proteinExistence type="predicted"/>
<dbReference type="RefSeq" id="WP_005720985.1">
    <property type="nucleotide sequence ID" value="NZ_AP025162.1"/>
</dbReference>
<reference evidence="4 21" key="7">
    <citation type="submission" date="2019-09" db="EMBL/GenBank/DDBJ databases">
        <title>Investigation of probiotic properties of different lactic acid bacteria.</title>
        <authorList>
            <person name="Jaomanjaka F."/>
            <person name="Blanc P."/>
        </authorList>
    </citation>
    <scope>NUCLEOTIDE SEQUENCE [LARGE SCALE GENOMIC DNA]</scope>
    <source>
        <strain evidence="4 21">BIO6272</strain>
    </source>
</reference>
<dbReference type="Proteomes" id="UP000464915">
    <property type="component" value="Chromosome"/>
</dbReference>
<dbReference type="Proteomes" id="UP001230300">
    <property type="component" value="Unassembled WGS sequence"/>
</dbReference>
<reference evidence="13 18" key="5">
    <citation type="submission" date="2019-01" db="EMBL/GenBank/DDBJ databases">
        <title>The genome sequence of Lactobacillus crispatus L49.</title>
        <authorList>
            <person name="Zhong J."/>
            <person name="Zhang J."/>
        </authorList>
    </citation>
    <scope>NUCLEOTIDE SEQUENCE [LARGE SCALE GENOMIC DNA]</scope>
    <source>
        <strain evidence="13 18">L49</strain>
    </source>
</reference>
<evidence type="ECO:0000313" key="8">
    <source>
        <dbReference type="EMBL" id="MYN52801.1"/>
    </source>
</evidence>
<protein>
    <submittedName>
        <fullName evidence="5">Uncharacterized protein</fullName>
    </submittedName>
</protein>
<reference evidence="3 20" key="6">
    <citation type="submission" date="2019-09" db="EMBL/GenBank/DDBJ databases">
        <title>Comparative analysis of L. crispatus genomes revealed niche specific adaptation to different host and body sites.</title>
        <authorList>
            <person name="Pan M."/>
            <person name="Hidalgo-Cantabrana C."/>
            <person name="Barrangou R."/>
        </authorList>
    </citation>
    <scope>NUCLEOTIDE SEQUENCE [LARGE SCALE GENOMIC DNA]</scope>
    <source>
        <strain evidence="3 20">NCK2488</strain>
    </source>
</reference>
<evidence type="ECO:0000313" key="13">
    <source>
        <dbReference type="EMBL" id="RXF59756.1"/>
    </source>
</evidence>
<evidence type="ECO:0000313" key="16">
    <source>
        <dbReference type="Proteomes" id="UP000231914"/>
    </source>
</evidence>
<dbReference type="Proteomes" id="UP000235119">
    <property type="component" value="Unassembled WGS sequence"/>
</dbReference>
<reference evidence="8 22" key="10">
    <citation type="submission" date="2020-01" db="EMBL/GenBank/DDBJ databases">
        <title>Vaginal microbiome of pregnant Indian women: Insights into the genome of dominants Lactobacillus species.</title>
        <authorList>
            <person name="Das B."/>
            <person name="Mehta O."/>
            <person name="Ghosh T.S."/>
            <person name="Kothidar A."/>
            <person name="Gowtham M.R."/>
            <person name="Mitra R."/>
            <person name="Kshetrapal P."/>
            <person name="Wadhwa N."/>
            <person name="Thiruvengadam R."/>
            <person name="Nair G.B."/>
            <person name="Bhatnagar S."/>
            <person name="Pore S."/>
        </authorList>
    </citation>
    <scope>NUCLEOTIDE SEQUENCE [LARGE SCALE GENOMIC DNA]</scope>
    <source>
        <strain evidence="8 22">Indica2</strain>
    </source>
</reference>
<dbReference type="EMBL" id="PKIW01000006">
    <property type="protein sequence ID" value="PLT11949.1"/>
    <property type="molecule type" value="Genomic_DNA"/>
</dbReference>
<evidence type="ECO:0000313" key="7">
    <source>
        <dbReference type="EMBL" id="MDT9609141.1"/>
    </source>
</evidence>
<dbReference type="EMBL" id="CP047415">
    <property type="protein sequence ID" value="QLL74804.1"/>
    <property type="molecule type" value="Genomic_DNA"/>
</dbReference>
<reference evidence="2" key="12">
    <citation type="submission" date="2021-09" db="EMBL/GenBank/DDBJ databases">
        <authorList>
            <person name="Gilroy R."/>
        </authorList>
    </citation>
    <scope>NUCLEOTIDE SEQUENCE</scope>
    <source>
        <strain evidence="2">CHK194-22301</strain>
    </source>
</reference>
<dbReference type="EMBL" id="JAVTXN010000010">
    <property type="protein sequence ID" value="MDT9609141.1"/>
    <property type="molecule type" value="Genomic_DNA"/>
</dbReference>
<dbReference type="EMBL" id="VUAV01000015">
    <property type="protein sequence ID" value="KAA8813010.1"/>
    <property type="molecule type" value="Genomic_DNA"/>
</dbReference>
<dbReference type="Proteomes" id="UP000430323">
    <property type="component" value="Unassembled WGS sequence"/>
</dbReference>
<dbReference type="Proteomes" id="UP000460132">
    <property type="component" value="Unassembled WGS sequence"/>
</dbReference>
<reference evidence="2" key="11">
    <citation type="journal article" date="2021" name="PeerJ">
        <title>Extensive microbial diversity within the chicken gut microbiome revealed by metagenomics and culture.</title>
        <authorList>
            <person name="Gilroy R."/>
            <person name="Ravi A."/>
            <person name="Getino M."/>
            <person name="Pursley I."/>
            <person name="Horton D.L."/>
            <person name="Alikhan N.F."/>
            <person name="Baker D."/>
            <person name="Gharbi K."/>
            <person name="Hall N."/>
            <person name="Watson M."/>
            <person name="Adriaenssens E.M."/>
            <person name="Foster-Nyarko E."/>
            <person name="Jarju S."/>
            <person name="Secka A."/>
            <person name="Antonio M."/>
            <person name="Oren A."/>
            <person name="Chaudhuri R.R."/>
            <person name="La Ragione R."/>
            <person name="Hildebrand F."/>
            <person name="Pallen M.J."/>
        </authorList>
    </citation>
    <scope>NUCLEOTIDE SEQUENCE</scope>
    <source>
        <strain evidence="2">CHK194-22301</strain>
    </source>
</reference>
<sequence length="63" mass="7226">MLVMKIIFNVLIAYLVICTVISIIRTVGAKREEWHVYNGQGMSFNQAFVRYFIEDATLGQVTI</sequence>
<dbReference type="EMBL" id="WBOB01000004">
    <property type="protein sequence ID" value="KAB1978035.1"/>
    <property type="molecule type" value="Genomic_DNA"/>
</dbReference>
<keyword evidence="1" id="KW-1133">Transmembrane helix</keyword>
<organism evidence="5 15">
    <name type="scientific">Lactobacillus crispatus</name>
    <dbReference type="NCBI Taxonomy" id="47770"/>
    <lineage>
        <taxon>Bacteria</taxon>
        <taxon>Bacillati</taxon>
        <taxon>Bacillota</taxon>
        <taxon>Bacilli</taxon>
        <taxon>Lactobacillales</taxon>
        <taxon>Lactobacillaceae</taxon>
        <taxon>Lactobacillus</taxon>
    </lineage>
</organism>
<reference evidence="9 16" key="2">
    <citation type="submission" date="2016-10" db="EMBL/GenBank/DDBJ databases">
        <title>WGS of isloates from the oral cavity of healthy individuals.</title>
        <authorList>
            <person name="Sharma S."/>
            <person name="Pal V.K."/>
            <person name="Patil P.B."/>
            <person name="Korpole S."/>
            <person name="Grover V."/>
        </authorList>
    </citation>
    <scope>NUCLEOTIDE SEQUENCE [LARGE SCALE GENOMIC DNA]</scope>
    <source>
        <strain evidence="9 16">DISK12</strain>
    </source>
</reference>
<evidence type="ECO:0000313" key="20">
    <source>
        <dbReference type="Proteomes" id="UP000324504"/>
    </source>
</evidence>
<dbReference type="Proteomes" id="UP000289808">
    <property type="component" value="Unassembled WGS sequence"/>
</dbReference>
<keyword evidence="1" id="KW-0812">Transmembrane</keyword>
<dbReference type="Proteomes" id="UP000295195">
    <property type="component" value="Unassembled WGS sequence"/>
</dbReference>
<reference evidence="6" key="13">
    <citation type="submission" date="2023-05" db="EMBL/GenBank/DDBJ databases">
        <title>Cataloging the Phylogenetic Diversity of Human Bladder Bacteria.</title>
        <authorList>
            <person name="Du J."/>
        </authorList>
    </citation>
    <scope>NUCLEOTIDE SEQUENCE</scope>
    <source>
        <strain evidence="6">UMB9226</strain>
    </source>
</reference>
<dbReference type="Proteomes" id="UP000231914">
    <property type="component" value="Unassembled WGS sequence"/>
</dbReference>
<evidence type="ECO:0000313" key="15">
    <source>
        <dbReference type="Proteomes" id="UP000067598"/>
    </source>
</evidence>
<evidence type="ECO:0000313" key="22">
    <source>
        <dbReference type="Proteomes" id="UP000460132"/>
    </source>
</evidence>
<dbReference type="EMBL" id="JASOGN010000032">
    <property type="protein sequence ID" value="MDK6503134.1"/>
    <property type="molecule type" value="Genomic_DNA"/>
</dbReference>
<dbReference type="Proteomes" id="UP001253287">
    <property type="component" value="Unassembled WGS sequence"/>
</dbReference>
<evidence type="ECO:0000313" key="9">
    <source>
        <dbReference type="EMBL" id="PJZ16596.1"/>
    </source>
</evidence>
<evidence type="ECO:0000313" key="17">
    <source>
        <dbReference type="Proteomes" id="UP000235119"/>
    </source>
</evidence>
<evidence type="ECO:0000313" key="12">
    <source>
        <dbReference type="EMBL" id="QLL74804.1"/>
    </source>
</evidence>
<dbReference type="EMBL" id="LJGP01000027">
    <property type="protein sequence ID" value="KWU03411.1"/>
    <property type="molecule type" value="Genomic_DNA"/>
</dbReference>
<evidence type="ECO:0000313" key="4">
    <source>
        <dbReference type="EMBL" id="KAB1978035.1"/>
    </source>
</evidence>
<dbReference type="EMBL" id="WWFF01000001">
    <property type="protein sequence ID" value="MYN52801.1"/>
    <property type="molecule type" value="Genomic_DNA"/>
</dbReference>
<evidence type="ECO:0000313" key="10">
    <source>
        <dbReference type="EMBL" id="PLT11949.1"/>
    </source>
</evidence>
<dbReference type="EMBL" id="CP047142">
    <property type="protein sequence ID" value="QHQ68773.1"/>
    <property type="molecule type" value="Genomic_DNA"/>
</dbReference>
<dbReference type="Proteomes" id="UP000067598">
    <property type="component" value="Unassembled WGS sequence"/>
</dbReference>